<dbReference type="Gene3D" id="1.25.40.10">
    <property type="entry name" value="Tetratricopeptide repeat domain"/>
    <property type="match status" value="2"/>
</dbReference>
<dbReference type="PROSITE" id="PS50005">
    <property type="entry name" value="TPR"/>
    <property type="match status" value="1"/>
</dbReference>
<dbReference type="PANTHER" id="PTHR12558:SF13">
    <property type="entry name" value="CELL DIVISION CYCLE PROTEIN 27 HOMOLOG"/>
    <property type="match status" value="1"/>
</dbReference>
<dbReference type="PANTHER" id="PTHR12558">
    <property type="entry name" value="CELL DIVISION CYCLE 16,23,27"/>
    <property type="match status" value="1"/>
</dbReference>
<dbReference type="InterPro" id="IPR011990">
    <property type="entry name" value="TPR-like_helical_dom_sf"/>
</dbReference>
<dbReference type="SUPFAM" id="SSF48452">
    <property type="entry name" value="TPR-like"/>
    <property type="match status" value="2"/>
</dbReference>
<evidence type="ECO:0000313" key="2">
    <source>
        <dbReference type="Proteomes" id="UP000031829"/>
    </source>
</evidence>
<dbReference type="EMBL" id="CP009920">
    <property type="protein sequence ID" value="AJI23785.1"/>
    <property type="molecule type" value="Genomic_DNA"/>
</dbReference>
<dbReference type="Pfam" id="PF14559">
    <property type="entry name" value="TPR_19"/>
    <property type="match status" value="1"/>
</dbReference>
<dbReference type="RefSeq" id="WP_016765463.1">
    <property type="nucleotide sequence ID" value="NZ_CP009920.1"/>
</dbReference>
<dbReference type="AlphaFoldDB" id="A0A0B6AFV6"/>
<name>A0A0B6AFV6_PRIM2</name>
<protein>
    <submittedName>
        <fullName evidence="1">Tetratricopeptide repeat family protein</fullName>
    </submittedName>
</protein>
<sequence>MKELDRAIGYVESNEIEKGLALIHELKDKATDEEKFLMAEQLQEWGLVNDALPLIDELIAKYPEEGELYLLKAEMLIDLEEEEEAIHILNQISSEDDNYVPALLLVADLYQMQGLSEVSEQKLMEAKKMLPNEPVIDFGLGEFYSSQGIYQKAIPFYQTLLKTEKEFNGTDLRQRLAESLAGIGQFEEALPYFDQALKDKLEINTLFEYAISAYQAGHYQTAIEKFTELKELDREYHSLYLYLAKSYEHEEMLEEAAVAVNEGIAQDEFQKELYFFKGKIALKRGLEEEAESAFQQAIALDPGYIEAILTLSKLYMSQERYEDVVENIEHAKEYNEHDPHFEWDLAKAHQELENYEAALKYYESAYTVFKEEYAFLEEYGYFLLEEGQRSKAKGIFQALLAMDPTVDEIQDILFQLEE</sequence>
<dbReference type="KEGG" id="bmeg:BG04_1233"/>
<evidence type="ECO:0000313" key="1">
    <source>
        <dbReference type="EMBL" id="AJI23785.1"/>
    </source>
</evidence>
<dbReference type="SMART" id="SM00028">
    <property type="entry name" value="TPR"/>
    <property type="match status" value="8"/>
</dbReference>
<dbReference type="Pfam" id="PF13176">
    <property type="entry name" value="TPR_7"/>
    <property type="match status" value="1"/>
</dbReference>
<dbReference type="Proteomes" id="UP000031829">
    <property type="component" value="Chromosome"/>
</dbReference>
<reference evidence="1 2" key="1">
    <citation type="journal article" date="2015" name="Genome Announc.">
        <title>Complete genome sequences for 35 biothreat assay-relevant bacillus species.</title>
        <authorList>
            <person name="Johnson S.L."/>
            <person name="Daligault H.E."/>
            <person name="Davenport K.W."/>
            <person name="Jaissle J."/>
            <person name="Frey K.G."/>
            <person name="Ladner J.T."/>
            <person name="Broomall S.M."/>
            <person name="Bishop-Lilly K.A."/>
            <person name="Bruce D.C."/>
            <person name="Gibbons H.S."/>
            <person name="Coyne S.R."/>
            <person name="Lo C.C."/>
            <person name="Meincke L."/>
            <person name="Munk A.C."/>
            <person name="Koroleva G.I."/>
            <person name="Rosenzweig C.N."/>
            <person name="Palacios G.F."/>
            <person name="Redden C.L."/>
            <person name="Minogue T.D."/>
            <person name="Chain P.S."/>
        </authorList>
    </citation>
    <scope>NUCLEOTIDE SEQUENCE [LARGE SCALE GENOMIC DNA]</scope>
    <source>
        <strain evidence="2">ATCC 14581 / DSM 32 / JCM 2506 / NBRC 15308 / NCIMB 9376 / NCTC 10342 / NRRL B-14308 / VKM B-512</strain>
    </source>
</reference>
<dbReference type="InterPro" id="IPR019734">
    <property type="entry name" value="TPR_rpt"/>
</dbReference>
<gene>
    <name evidence="1" type="ORF">BG04_1233</name>
</gene>
<accession>A0A0B6AFV6</accession>
<proteinExistence type="predicted"/>
<dbReference type="GeneID" id="93644709"/>
<dbReference type="Pfam" id="PF13429">
    <property type="entry name" value="TPR_15"/>
    <property type="match status" value="1"/>
</dbReference>
<dbReference type="HOGENOM" id="CLU_032389_1_0_9"/>
<organism evidence="1 2">
    <name type="scientific">Priestia megaterium (strain ATCC 14581 / DSM 32 / CCUG 1817 / JCM 2506 / NBRC 15308 / NCIMB 9376 / NCTC 10342 / NRRL B-14308 / VKM B-512 / Ford 19)</name>
    <name type="common">Bacillus megaterium</name>
    <dbReference type="NCBI Taxonomy" id="1348623"/>
    <lineage>
        <taxon>Bacteria</taxon>
        <taxon>Bacillati</taxon>
        <taxon>Bacillota</taxon>
        <taxon>Bacilli</taxon>
        <taxon>Bacillales</taxon>
        <taxon>Bacillaceae</taxon>
        <taxon>Priestia</taxon>
    </lineage>
</organism>